<evidence type="ECO:0000256" key="2">
    <source>
        <dbReference type="ARBA" id="ARBA00023043"/>
    </source>
</evidence>
<proteinExistence type="predicted"/>
<dbReference type="VEuPathDB" id="FungiDB:ASPGLDRAFT_57468"/>
<sequence>MVLTRTTATQQVAVLSFSPFNVVIPTGRAEILNVLLEQQALAAAARRNDRIKIIPILLARGADINCQASRLRPLCRAVNSRNLDMVKFLLENGTYPSIVDSDGEGPLSEASGTNNIRLLLFLVDHGVDMSRCGGATLWWAVRNFNQEMIRFLLDSGAPMAYQREGMSILSCAYIEGNKEIIKILRESRH</sequence>
<keyword evidence="2" id="KW-0040">ANK repeat</keyword>
<dbReference type="SMART" id="SM00248">
    <property type="entry name" value="ANK"/>
    <property type="match status" value="4"/>
</dbReference>
<name>A0A1L9VN61_ASPGL</name>
<keyword evidence="4" id="KW-1185">Reference proteome</keyword>
<keyword evidence="1" id="KW-0677">Repeat</keyword>
<dbReference type="OrthoDB" id="9995210at2759"/>
<dbReference type="SUPFAM" id="SSF48403">
    <property type="entry name" value="Ankyrin repeat"/>
    <property type="match status" value="1"/>
</dbReference>
<dbReference type="Gene3D" id="1.25.40.20">
    <property type="entry name" value="Ankyrin repeat-containing domain"/>
    <property type="match status" value="2"/>
</dbReference>
<dbReference type="Proteomes" id="UP000184300">
    <property type="component" value="Unassembled WGS sequence"/>
</dbReference>
<evidence type="ECO:0000313" key="3">
    <source>
        <dbReference type="EMBL" id="OJJ85331.1"/>
    </source>
</evidence>
<dbReference type="InterPro" id="IPR002110">
    <property type="entry name" value="Ankyrin_rpt"/>
</dbReference>
<dbReference type="InterPro" id="IPR036770">
    <property type="entry name" value="Ankyrin_rpt-contain_sf"/>
</dbReference>
<dbReference type="RefSeq" id="XP_022402029.1">
    <property type="nucleotide sequence ID" value="XM_022548257.1"/>
</dbReference>
<organism evidence="3 4">
    <name type="scientific">Aspergillus glaucus CBS 516.65</name>
    <dbReference type="NCBI Taxonomy" id="1160497"/>
    <lineage>
        <taxon>Eukaryota</taxon>
        <taxon>Fungi</taxon>
        <taxon>Dikarya</taxon>
        <taxon>Ascomycota</taxon>
        <taxon>Pezizomycotina</taxon>
        <taxon>Eurotiomycetes</taxon>
        <taxon>Eurotiomycetidae</taxon>
        <taxon>Eurotiales</taxon>
        <taxon>Aspergillaceae</taxon>
        <taxon>Aspergillus</taxon>
        <taxon>Aspergillus subgen. Aspergillus</taxon>
    </lineage>
</organism>
<dbReference type="PANTHER" id="PTHR24198">
    <property type="entry name" value="ANKYRIN REPEAT AND PROTEIN KINASE DOMAIN-CONTAINING PROTEIN"/>
    <property type="match status" value="1"/>
</dbReference>
<dbReference type="PANTHER" id="PTHR24198:SF165">
    <property type="entry name" value="ANKYRIN REPEAT-CONTAINING PROTEIN-RELATED"/>
    <property type="match status" value="1"/>
</dbReference>
<protein>
    <submittedName>
        <fullName evidence="3">Uncharacterized protein</fullName>
    </submittedName>
</protein>
<gene>
    <name evidence="3" type="ORF">ASPGLDRAFT_57468</name>
</gene>
<dbReference type="Pfam" id="PF12796">
    <property type="entry name" value="Ank_2"/>
    <property type="match status" value="1"/>
</dbReference>
<dbReference type="AlphaFoldDB" id="A0A1L9VN61"/>
<evidence type="ECO:0000256" key="1">
    <source>
        <dbReference type="ARBA" id="ARBA00022737"/>
    </source>
</evidence>
<accession>A0A1L9VN61</accession>
<dbReference type="GeneID" id="34464518"/>
<dbReference type="Pfam" id="PF13637">
    <property type="entry name" value="Ank_4"/>
    <property type="match status" value="1"/>
</dbReference>
<dbReference type="EMBL" id="KV878895">
    <property type="protein sequence ID" value="OJJ85331.1"/>
    <property type="molecule type" value="Genomic_DNA"/>
</dbReference>
<evidence type="ECO:0000313" key="4">
    <source>
        <dbReference type="Proteomes" id="UP000184300"/>
    </source>
</evidence>
<dbReference type="STRING" id="1160497.A0A1L9VN61"/>
<reference evidence="4" key="1">
    <citation type="journal article" date="2017" name="Genome Biol.">
        <title>Comparative genomics reveals high biological diversity and specific adaptations in the industrially and medically important fungal genus Aspergillus.</title>
        <authorList>
            <person name="de Vries R.P."/>
            <person name="Riley R."/>
            <person name="Wiebenga A."/>
            <person name="Aguilar-Osorio G."/>
            <person name="Amillis S."/>
            <person name="Uchima C.A."/>
            <person name="Anderluh G."/>
            <person name="Asadollahi M."/>
            <person name="Askin M."/>
            <person name="Barry K."/>
            <person name="Battaglia E."/>
            <person name="Bayram O."/>
            <person name="Benocci T."/>
            <person name="Braus-Stromeyer S.A."/>
            <person name="Caldana C."/>
            <person name="Canovas D."/>
            <person name="Cerqueira G.C."/>
            <person name="Chen F."/>
            <person name="Chen W."/>
            <person name="Choi C."/>
            <person name="Clum A."/>
            <person name="Dos Santos R.A."/>
            <person name="Damasio A.R."/>
            <person name="Diallinas G."/>
            <person name="Emri T."/>
            <person name="Fekete E."/>
            <person name="Flipphi M."/>
            <person name="Freyberg S."/>
            <person name="Gallo A."/>
            <person name="Gournas C."/>
            <person name="Habgood R."/>
            <person name="Hainaut M."/>
            <person name="Harispe M.L."/>
            <person name="Henrissat B."/>
            <person name="Hilden K.S."/>
            <person name="Hope R."/>
            <person name="Hossain A."/>
            <person name="Karabika E."/>
            <person name="Karaffa L."/>
            <person name="Karanyi Z."/>
            <person name="Krasevec N."/>
            <person name="Kuo A."/>
            <person name="Kusch H."/>
            <person name="LaButti K."/>
            <person name="Lagendijk E.L."/>
            <person name="Lapidus A."/>
            <person name="Levasseur A."/>
            <person name="Lindquist E."/>
            <person name="Lipzen A."/>
            <person name="Logrieco A.F."/>
            <person name="MacCabe A."/>
            <person name="Maekelae M.R."/>
            <person name="Malavazi I."/>
            <person name="Melin P."/>
            <person name="Meyer V."/>
            <person name="Mielnichuk N."/>
            <person name="Miskei M."/>
            <person name="Molnar A.P."/>
            <person name="Mule G."/>
            <person name="Ngan C.Y."/>
            <person name="Orejas M."/>
            <person name="Orosz E."/>
            <person name="Ouedraogo J.P."/>
            <person name="Overkamp K.M."/>
            <person name="Park H.-S."/>
            <person name="Perrone G."/>
            <person name="Piumi F."/>
            <person name="Punt P.J."/>
            <person name="Ram A.F."/>
            <person name="Ramon A."/>
            <person name="Rauscher S."/>
            <person name="Record E."/>
            <person name="Riano-Pachon D.M."/>
            <person name="Robert V."/>
            <person name="Roehrig J."/>
            <person name="Ruller R."/>
            <person name="Salamov A."/>
            <person name="Salih N.S."/>
            <person name="Samson R.A."/>
            <person name="Sandor E."/>
            <person name="Sanguinetti M."/>
            <person name="Schuetze T."/>
            <person name="Sepcic K."/>
            <person name="Shelest E."/>
            <person name="Sherlock G."/>
            <person name="Sophianopoulou V."/>
            <person name="Squina F.M."/>
            <person name="Sun H."/>
            <person name="Susca A."/>
            <person name="Todd R.B."/>
            <person name="Tsang A."/>
            <person name="Unkles S.E."/>
            <person name="van de Wiele N."/>
            <person name="van Rossen-Uffink D."/>
            <person name="Oliveira J.V."/>
            <person name="Vesth T.C."/>
            <person name="Visser J."/>
            <person name="Yu J.-H."/>
            <person name="Zhou M."/>
            <person name="Andersen M.R."/>
            <person name="Archer D.B."/>
            <person name="Baker S.E."/>
            <person name="Benoit I."/>
            <person name="Brakhage A.A."/>
            <person name="Braus G.H."/>
            <person name="Fischer R."/>
            <person name="Frisvad J.C."/>
            <person name="Goldman G.H."/>
            <person name="Houbraken J."/>
            <person name="Oakley B."/>
            <person name="Pocsi I."/>
            <person name="Scazzocchio C."/>
            <person name="Seiboth B."/>
            <person name="vanKuyk P.A."/>
            <person name="Wortman J."/>
            <person name="Dyer P.S."/>
            <person name="Grigoriev I.V."/>
        </authorList>
    </citation>
    <scope>NUCLEOTIDE SEQUENCE [LARGE SCALE GENOMIC DNA]</scope>
    <source>
        <strain evidence="4">CBS 516.65</strain>
    </source>
</reference>